<feature type="compositionally biased region" description="Basic and acidic residues" evidence="1">
    <location>
        <begin position="733"/>
        <end position="743"/>
    </location>
</feature>
<keyword evidence="3" id="KW-1185">Reference proteome</keyword>
<feature type="compositionally biased region" description="Low complexity" evidence="1">
    <location>
        <begin position="620"/>
        <end position="634"/>
    </location>
</feature>
<dbReference type="AlphaFoldDB" id="A0A9P6CT89"/>
<organism evidence="2 3">
    <name type="scientific">Pholiota conissans</name>
    <dbReference type="NCBI Taxonomy" id="109636"/>
    <lineage>
        <taxon>Eukaryota</taxon>
        <taxon>Fungi</taxon>
        <taxon>Dikarya</taxon>
        <taxon>Basidiomycota</taxon>
        <taxon>Agaricomycotina</taxon>
        <taxon>Agaricomycetes</taxon>
        <taxon>Agaricomycetidae</taxon>
        <taxon>Agaricales</taxon>
        <taxon>Agaricineae</taxon>
        <taxon>Strophariaceae</taxon>
        <taxon>Pholiota</taxon>
    </lineage>
</organism>
<comment type="caution">
    <text evidence="2">The sequence shown here is derived from an EMBL/GenBank/DDBJ whole genome shotgun (WGS) entry which is preliminary data.</text>
</comment>
<dbReference type="EMBL" id="MU155707">
    <property type="protein sequence ID" value="KAF9471338.1"/>
    <property type="molecule type" value="Genomic_DNA"/>
</dbReference>
<feature type="region of interest" description="Disordered" evidence="1">
    <location>
        <begin position="434"/>
        <end position="544"/>
    </location>
</feature>
<feature type="region of interest" description="Disordered" evidence="1">
    <location>
        <begin position="618"/>
        <end position="646"/>
    </location>
</feature>
<feature type="compositionally biased region" description="Pro residues" evidence="1">
    <location>
        <begin position="214"/>
        <end position="245"/>
    </location>
</feature>
<protein>
    <submittedName>
        <fullName evidence="2">Uncharacterized protein</fullName>
    </submittedName>
</protein>
<name>A0A9P6CT89_9AGAR</name>
<feature type="compositionally biased region" description="Low complexity" evidence="1">
    <location>
        <begin position="275"/>
        <end position="288"/>
    </location>
</feature>
<feature type="compositionally biased region" description="Polar residues" evidence="1">
    <location>
        <begin position="503"/>
        <end position="544"/>
    </location>
</feature>
<sequence length="776" mass="80709">MDSRIKTRRGTSNSSIKFILVNMQLNTPIFQTAQAANGPAVAPLNTANGVPVAHSVPATSGLSTAVATGARDAASDVPSAPAPAPAGFTAGFTAGSVVAADEDDPFIYDNTIDIHTDIAHPNFSHVCPPHPLDLVEPNDPPNTLYFVVTMGQPVDLHLQQQFISTRFTTWHGAARFYAEHFESGNVRLIPMNDISAPPGLQRHVEIRQATHTLPAPPAPALPVPPVPAPPAPPAPPSAAPAPSAPALPSAAPAPGSAANPIYVGTPDQDTSSQGPIIAATTPTPAPRTARMKGKGVFRSPLVYRPHRVAKLAETRVRRLKSSTATTVVQPTAAAAAAPPPTVTTAQPAATASVIQPVAQPTVTAAVAQPSATATTVQPAATAPVVRSVTQPAVTTVVAPPVVTSASDSVSQTSHSAAPNRVIDVSDIEMDDLPPQRKEVSVQTSQSTAPLRVIDVSDVEMDDLPPRRKPSKRPARDLNPQILVHDSDSDGPDFLPNYPRGQRGNDTSSTGSNVDPVTPSNNRLAAPHSATSTSTVEVPATTFSTPLPNEKPFKALFTDSDDGWLKSPLLSNKRYKLTPAARSLMGAPSSPLKNRSGSSTDRLLDRRFRLTSKGRSLHIPGADSSVSVAGPSSTSITAPLPAPANSDTNVGASRNDLPIANPLSTPIDNVSVTASLLAPANSDANVGVVHNDTPIAGPSSIPIDNASITPPLPAPANRDANVGVVHNNTDAENGDGRQDGRGDNESDGFGPWEFGPEHYDEIGEVMDAAWMNWPKKA</sequence>
<reference evidence="2" key="1">
    <citation type="submission" date="2020-11" db="EMBL/GenBank/DDBJ databases">
        <authorList>
            <consortium name="DOE Joint Genome Institute"/>
            <person name="Ahrendt S."/>
            <person name="Riley R."/>
            <person name="Andreopoulos W."/>
            <person name="Labutti K."/>
            <person name="Pangilinan J."/>
            <person name="Ruiz-Duenas F.J."/>
            <person name="Barrasa J.M."/>
            <person name="Sanchez-Garcia M."/>
            <person name="Camarero S."/>
            <person name="Miyauchi S."/>
            <person name="Serrano A."/>
            <person name="Linde D."/>
            <person name="Babiker R."/>
            <person name="Drula E."/>
            <person name="Ayuso-Fernandez I."/>
            <person name="Pacheco R."/>
            <person name="Padilla G."/>
            <person name="Ferreira P."/>
            <person name="Barriuso J."/>
            <person name="Kellner H."/>
            <person name="Castanera R."/>
            <person name="Alfaro M."/>
            <person name="Ramirez L."/>
            <person name="Pisabarro A.G."/>
            <person name="Kuo A."/>
            <person name="Tritt A."/>
            <person name="Lipzen A."/>
            <person name="He G."/>
            <person name="Yan M."/>
            <person name="Ng V."/>
            <person name="Cullen D."/>
            <person name="Martin F."/>
            <person name="Rosso M.-N."/>
            <person name="Henrissat B."/>
            <person name="Hibbett D."/>
            <person name="Martinez A.T."/>
            <person name="Grigoriev I.V."/>
        </authorList>
    </citation>
    <scope>NUCLEOTIDE SEQUENCE</scope>
    <source>
        <strain evidence="2">CIRM-BRFM 674</strain>
    </source>
</reference>
<feature type="region of interest" description="Disordered" evidence="1">
    <location>
        <begin position="404"/>
        <end position="423"/>
    </location>
</feature>
<feature type="region of interest" description="Disordered" evidence="1">
    <location>
        <begin position="705"/>
        <end position="757"/>
    </location>
</feature>
<gene>
    <name evidence="2" type="ORF">BDN70DRAFT_939021</name>
</gene>
<evidence type="ECO:0000256" key="1">
    <source>
        <dbReference type="SAM" id="MobiDB-lite"/>
    </source>
</evidence>
<accession>A0A9P6CT89</accession>
<evidence type="ECO:0000313" key="3">
    <source>
        <dbReference type="Proteomes" id="UP000807469"/>
    </source>
</evidence>
<proteinExistence type="predicted"/>
<feature type="compositionally biased region" description="Low complexity" evidence="1">
    <location>
        <begin position="246"/>
        <end position="258"/>
    </location>
</feature>
<evidence type="ECO:0000313" key="2">
    <source>
        <dbReference type="EMBL" id="KAF9471338.1"/>
    </source>
</evidence>
<dbReference type="Proteomes" id="UP000807469">
    <property type="component" value="Unassembled WGS sequence"/>
</dbReference>
<feature type="region of interest" description="Disordered" evidence="1">
    <location>
        <begin position="213"/>
        <end position="291"/>
    </location>
</feature>